<sequence>MNLQETFGLAGRVAVVTGGTRGLGAAFARALADAGADVAIAARSIDDGASGGTSPGADADGGTASGPGTATGPGTSDGGGDTGSTAAALADLESRGVRARAYRVDVTRRDDVERLLADVLADFGRVDVLVNNAGTCIHRPALEVADEEWDSVLDVNVNALWKCSQVFGRHFVEQRAGNIVNIGSISAQIVNRPQWQPAYNASKAAVHQLTKSLAAEWAPYNVRVNALAPGYVGTDMAPVDDPRFKPRWIDDAPMQRAATPEEIAPSVIYLASDASTFTTGTVLVADGGYTLF</sequence>
<dbReference type="Proteomes" id="UP001501536">
    <property type="component" value="Unassembled WGS sequence"/>
</dbReference>
<dbReference type="SUPFAM" id="SSF51735">
    <property type="entry name" value="NAD(P)-binding Rossmann-fold domains"/>
    <property type="match status" value="1"/>
</dbReference>
<reference evidence="6" key="1">
    <citation type="journal article" date="2019" name="Int. J. Syst. Evol. Microbiol.">
        <title>The Global Catalogue of Microorganisms (GCM) 10K type strain sequencing project: providing services to taxonomists for standard genome sequencing and annotation.</title>
        <authorList>
            <consortium name="The Broad Institute Genomics Platform"/>
            <consortium name="The Broad Institute Genome Sequencing Center for Infectious Disease"/>
            <person name="Wu L."/>
            <person name="Ma J."/>
        </authorList>
    </citation>
    <scope>NUCLEOTIDE SEQUENCE [LARGE SCALE GENOMIC DNA]</scope>
    <source>
        <strain evidence="6">JCM 16961</strain>
    </source>
</reference>
<feature type="compositionally biased region" description="Gly residues" evidence="4">
    <location>
        <begin position="63"/>
        <end position="82"/>
    </location>
</feature>
<name>A0ABP7DMH2_9MICC</name>
<dbReference type="PRINTS" id="PR00081">
    <property type="entry name" value="GDHRDH"/>
</dbReference>
<evidence type="ECO:0000256" key="3">
    <source>
        <dbReference type="RuleBase" id="RU000363"/>
    </source>
</evidence>
<dbReference type="InterPro" id="IPR002347">
    <property type="entry name" value="SDR_fam"/>
</dbReference>
<dbReference type="RefSeq" id="WP_344883365.1">
    <property type="nucleotide sequence ID" value="NZ_BAABCJ010000002.1"/>
</dbReference>
<dbReference type="Pfam" id="PF00106">
    <property type="entry name" value="adh_short"/>
    <property type="match status" value="1"/>
</dbReference>
<dbReference type="Pfam" id="PF13561">
    <property type="entry name" value="adh_short_C2"/>
    <property type="match status" value="1"/>
</dbReference>
<evidence type="ECO:0000256" key="1">
    <source>
        <dbReference type="ARBA" id="ARBA00006484"/>
    </source>
</evidence>
<evidence type="ECO:0008006" key="7">
    <source>
        <dbReference type="Google" id="ProtNLM"/>
    </source>
</evidence>
<dbReference type="PRINTS" id="PR00080">
    <property type="entry name" value="SDRFAMILY"/>
</dbReference>
<keyword evidence="2" id="KW-0560">Oxidoreductase</keyword>
<feature type="region of interest" description="Disordered" evidence="4">
    <location>
        <begin position="47"/>
        <end position="85"/>
    </location>
</feature>
<dbReference type="InterPro" id="IPR020904">
    <property type="entry name" value="Sc_DH/Rdtase_CS"/>
</dbReference>
<organism evidence="5 6">
    <name type="scientific">Zhihengliuella alba</name>
    <dbReference type="NCBI Taxonomy" id="547018"/>
    <lineage>
        <taxon>Bacteria</taxon>
        <taxon>Bacillati</taxon>
        <taxon>Actinomycetota</taxon>
        <taxon>Actinomycetes</taxon>
        <taxon>Micrococcales</taxon>
        <taxon>Micrococcaceae</taxon>
        <taxon>Zhihengliuella</taxon>
    </lineage>
</organism>
<dbReference type="Gene3D" id="3.40.50.720">
    <property type="entry name" value="NAD(P)-binding Rossmann-like Domain"/>
    <property type="match status" value="1"/>
</dbReference>
<evidence type="ECO:0000313" key="6">
    <source>
        <dbReference type="Proteomes" id="UP001501536"/>
    </source>
</evidence>
<accession>A0ABP7DMH2</accession>
<dbReference type="PANTHER" id="PTHR42760:SF115">
    <property type="entry name" value="3-OXOACYL-[ACYL-CARRIER-PROTEIN] REDUCTASE FABG"/>
    <property type="match status" value="1"/>
</dbReference>
<comment type="similarity">
    <text evidence="1 3">Belongs to the short-chain dehydrogenases/reductases (SDR) family.</text>
</comment>
<evidence type="ECO:0000313" key="5">
    <source>
        <dbReference type="EMBL" id="GAA3705363.1"/>
    </source>
</evidence>
<proteinExistence type="inferred from homology"/>
<keyword evidence="6" id="KW-1185">Reference proteome</keyword>
<dbReference type="EMBL" id="BAABCJ010000002">
    <property type="protein sequence ID" value="GAA3705363.1"/>
    <property type="molecule type" value="Genomic_DNA"/>
</dbReference>
<gene>
    <name evidence="5" type="ORF">GCM10022377_18870</name>
</gene>
<evidence type="ECO:0000256" key="2">
    <source>
        <dbReference type="ARBA" id="ARBA00023002"/>
    </source>
</evidence>
<comment type="caution">
    <text evidence="5">The sequence shown here is derived from an EMBL/GenBank/DDBJ whole genome shotgun (WGS) entry which is preliminary data.</text>
</comment>
<dbReference type="PANTHER" id="PTHR42760">
    <property type="entry name" value="SHORT-CHAIN DEHYDROGENASES/REDUCTASES FAMILY MEMBER"/>
    <property type="match status" value="1"/>
</dbReference>
<evidence type="ECO:0000256" key="4">
    <source>
        <dbReference type="SAM" id="MobiDB-lite"/>
    </source>
</evidence>
<dbReference type="InterPro" id="IPR036291">
    <property type="entry name" value="NAD(P)-bd_dom_sf"/>
</dbReference>
<dbReference type="PROSITE" id="PS00061">
    <property type="entry name" value="ADH_SHORT"/>
    <property type="match status" value="1"/>
</dbReference>
<protein>
    <recommendedName>
        <fullName evidence="7">3-oxoacyl-ACP reductase</fullName>
    </recommendedName>
</protein>